<name>A0A0A9E0E5_ARUDO</name>
<sequence length="63" mass="6687">MPKSSVGPPGLWLAVKMKAPVAFDPSAPILSRMTADTAGVDMRLFCPTQTRLTPLAAAIFVMI</sequence>
<dbReference type="EMBL" id="GBRH01205437">
    <property type="protein sequence ID" value="JAD92458.1"/>
    <property type="molecule type" value="Transcribed_RNA"/>
</dbReference>
<protein>
    <submittedName>
        <fullName evidence="1">PGMC2</fullName>
    </submittedName>
</protein>
<accession>A0A0A9E0E5</accession>
<reference evidence="1" key="2">
    <citation type="journal article" date="2015" name="Data Brief">
        <title>Shoot transcriptome of the giant reed, Arundo donax.</title>
        <authorList>
            <person name="Barrero R.A."/>
            <person name="Guerrero F.D."/>
            <person name="Moolhuijzen P."/>
            <person name="Goolsby J.A."/>
            <person name="Tidwell J."/>
            <person name="Bellgard S.E."/>
            <person name="Bellgard M.I."/>
        </authorList>
    </citation>
    <scope>NUCLEOTIDE SEQUENCE</scope>
    <source>
        <tissue evidence="1">Shoot tissue taken approximately 20 cm above the soil surface</tissue>
    </source>
</reference>
<evidence type="ECO:0000313" key="1">
    <source>
        <dbReference type="EMBL" id="JAD92458.1"/>
    </source>
</evidence>
<dbReference type="AlphaFoldDB" id="A0A0A9E0E5"/>
<organism evidence="1">
    <name type="scientific">Arundo donax</name>
    <name type="common">Giant reed</name>
    <name type="synonym">Donax arundinaceus</name>
    <dbReference type="NCBI Taxonomy" id="35708"/>
    <lineage>
        <taxon>Eukaryota</taxon>
        <taxon>Viridiplantae</taxon>
        <taxon>Streptophyta</taxon>
        <taxon>Embryophyta</taxon>
        <taxon>Tracheophyta</taxon>
        <taxon>Spermatophyta</taxon>
        <taxon>Magnoliopsida</taxon>
        <taxon>Liliopsida</taxon>
        <taxon>Poales</taxon>
        <taxon>Poaceae</taxon>
        <taxon>PACMAD clade</taxon>
        <taxon>Arundinoideae</taxon>
        <taxon>Arundineae</taxon>
        <taxon>Arundo</taxon>
    </lineage>
</organism>
<reference evidence="1" key="1">
    <citation type="submission" date="2014-09" db="EMBL/GenBank/DDBJ databases">
        <authorList>
            <person name="Magalhaes I.L.F."/>
            <person name="Oliveira U."/>
            <person name="Santos F.R."/>
            <person name="Vidigal T.H.D.A."/>
            <person name="Brescovit A.D."/>
            <person name="Santos A.J."/>
        </authorList>
    </citation>
    <scope>NUCLEOTIDE SEQUENCE</scope>
    <source>
        <tissue evidence="1">Shoot tissue taken approximately 20 cm above the soil surface</tissue>
    </source>
</reference>
<proteinExistence type="predicted"/>